<gene>
    <name evidence="1" type="ORF">SAMN04489835_0321</name>
</gene>
<dbReference type="InterPro" id="IPR023393">
    <property type="entry name" value="START-like_dom_sf"/>
</dbReference>
<reference evidence="2" key="1">
    <citation type="submission" date="2016-10" db="EMBL/GenBank/DDBJ databases">
        <authorList>
            <person name="Varghese N."/>
            <person name="Submissions S."/>
        </authorList>
    </citation>
    <scope>NUCLEOTIDE SEQUENCE [LARGE SCALE GENOMIC DNA]</scope>
    <source>
        <strain evidence="2">DSM 45405</strain>
    </source>
</reference>
<dbReference type="AlphaFoldDB" id="A0A1H6IPI3"/>
<dbReference type="SUPFAM" id="SSF55961">
    <property type="entry name" value="Bet v1-like"/>
    <property type="match status" value="1"/>
</dbReference>
<dbReference type="Proteomes" id="UP000182915">
    <property type="component" value="Chromosome I"/>
</dbReference>
<evidence type="ECO:0008006" key="3">
    <source>
        <dbReference type="Google" id="ProtNLM"/>
    </source>
</evidence>
<dbReference type="Gene3D" id="3.30.530.20">
    <property type="match status" value="1"/>
</dbReference>
<dbReference type="STRING" id="370526.SAMN04489835_0321"/>
<accession>A0A1H6IPI3</accession>
<sequence length="170" mass="18491">MNVVDTALAQAKQVIGKVTEKVTDAATAESHIQAITIGKPRREVIDLFRDPVGLSQVFGDIADVHEAGVDRLRWAFFGDGPAWDCVVSLEDESRLRYVDVDPEKDIGVTLLFRDAPQDRGTEVIGKASAPAPGALTGLVIYKALYRARALLQTGEVPTIKHNPSARDSQR</sequence>
<dbReference type="RefSeq" id="WP_083405670.1">
    <property type="nucleotide sequence ID" value="NZ_LT629971.1"/>
</dbReference>
<proteinExistence type="predicted"/>
<name>A0A1H6IPI3_MYCRU</name>
<dbReference type="OrthoDB" id="9797595at2"/>
<evidence type="ECO:0000313" key="1">
    <source>
        <dbReference type="EMBL" id="SEH48200.1"/>
    </source>
</evidence>
<evidence type="ECO:0000313" key="2">
    <source>
        <dbReference type="Proteomes" id="UP000182915"/>
    </source>
</evidence>
<protein>
    <recommendedName>
        <fullName evidence="3">Polyketide cyclase / dehydrase and lipid transport</fullName>
    </recommendedName>
</protein>
<dbReference type="EMBL" id="LT629971">
    <property type="protein sequence ID" value="SEH48200.1"/>
    <property type="molecule type" value="Genomic_DNA"/>
</dbReference>
<organism evidence="1 2">
    <name type="scientific">Mycolicibacterium rutilum</name>
    <name type="common">Mycobacterium rutilum</name>
    <dbReference type="NCBI Taxonomy" id="370526"/>
    <lineage>
        <taxon>Bacteria</taxon>
        <taxon>Bacillati</taxon>
        <taxon>Actinomycetota</taxon>
        <taxon>Actinomycetes</taxon>
        <taxon>Mycobacteriales</taxon>
        <taxon>Mycobacteriaceae</taxon>
        <taxon>Mycolicibacterium</taxon>
    </lineage>
</organism>
<keyword evidence="2" id="KW-1185">Reference proteome</keyword>